<proteinExistence type="predicted"/>
<dbReference type="EMBL" id="CP155573">
    <property type="protein sequence ID" value="XFO64841.1"/>
    <property type="molecule type" value="Genomic_DNA"/>
</dbReference>
<reference evidence="1" key="1">
    <citation type="submission" date="2024-05" db="EMBL/GenBank/DDBJ databases">
        <title>Isolation and characterization of Sporomusa carbonis sp. nov., a carboxydotrophic hydrogenogen in the genus of Sporomusa isolated from a charcoal burning pile.</title>
        <authorList>
            <person name="Boeer T."/>
            <person name="Rosenbaum F."/>
            <person name="Eysell L."/>
            <person name="Mueller V."/>
            <person name="Daniel R."/>
            <person name="Poehlein A."/>
        </authorList>
    </citation>
    <scope>NUCLEOTIDE SEQUENCE [LARGE SCALE GENOMIC DNA]</scope>
    <source>
        <strain evidence="1">DSM 10669</strain>
    </source>
</reference>
<evidence type="ECO:0000313" key="1">
    <source>
        <dbReference type="EMBL" id="XFO64841.1"/>
    </source>
</evidence>
<keyword evidence="2" id="KW-1185">Reference proteome</keyword>
<evidence type="ECO:0008006" key="3">
    <source>
        <dbReference type="Google" id="ProtNLM"/>
    </source>
</evidence>
<organism evidence="1 2">
    <name type="scientific">Sporomusa silvacetica DSM 10669</name>
    <dbReference type="NCBI Taxonomy" id="1123289"/>
    <lineage>
        <taxon>Bacteria</taxon>
        <taxon>Bacillati</taxon>
        <taxon>Bacillota</taxon>
        <taxon>Negativicutes</taxon>
        <taxon>Selenomonadales</taxon>
        <taxon>Sporomusaceae</taxon>
        <taxon>Sporomusa</taxon>
    </lineage>
</organism>
<dbReference type="Gene3D" id="4.10.1060.50">
    <property type="match status" value="1"/>
</dbReference>
<sequence>MPQISLNTTKPVICPQCKKVNIKGSTKCKKCGADLTAKQE</sequence>
<dbReference type="InterPro" id="IPR038587">
    <property type="entry name" value="Ribosomal_eL40_sf"/>
</dbReference>
<dbReference type="Proteomes" id="UP000216752">
    <property type="component" value="Chromosome"/>
</dbReference>
<gene>
    <name evidence="1" type="ORF">SPSIL_009500</name>
</gene>
<accession>A0ABZ3IGQ8</accession>
<name>A0ABZ3IGQ8_9FIRM</name>
<dbReference type="RefSeq" id="WP_281253748.1">
    <property type="nucleotide sequence ID" value="NZ_CP155573.1"/>
</dbReference>
<evidence type="ECO:0000313" key="2">
    <source>
        <dbReference type="Proteomes" id="UP000216752"/>
    </source>
</evidence>
<protein>
    <recommendedName>
        <fullName evidence="3">Zinc-ribbon domain-containing protein</fullName>
    </recommendedName>
</protein>